<sequence>MKNSRRTTRRELSAAEMSQVSGGRNDRNEITQWYRARGFDGPDWAGVDRLNRSHNSMVNDIRDGVSAGAAGGAATDATNGRAPSVRGGVAGALVGFTAAVANQWSSYWGGGVDRSQRDGTVTVEEISN</sequence>
<reference evidence="2 3" key="1">
    <citation type="submission" date="2018-10" db="EMBL/GenBank/DDBJ databases">
        <title>Genomic Encyclopedia of Archaeal and Bacterial Type Strains, Phase II (KMG-II): from individual species to whole genera.</title>
        <authorList>
            <person name="Goeker M."/>
        </authorList>
    </citation>
    <scope>NUCLEOTIDE SEQUENCE [LARGE SCALE GENOMIC DNA]</scope>
    <source>
        <strain evidence="2 3">DSM 25217</strain>
    </source>
</reference>
<dbReference type="EMBL" id="REFR01000010">
    <property type="protein sequence ID" value="RMB09013.1"/>
    <property type="molecule type" value="Genomic_DNA"/>
</dbReference>
<comment type="caution">
    <text evidence="2">The sequence shown here is derived from an EMBL/GenBank/DDBJ whole genome shotgun (WGS) entry which is preliminary data.</text>
</comment>
<dbReference type="AlphaFoldDB" id="A0A3M0CY91"/>
<dbReference type="Proteomes" id="UP000271227">
    <property type="component" value="Unassembled WGS sequence"/>
</dbReference>
<keyword evidence="3" id="KW-1185">Reference proteome</keyword>
<proteinExistence type="predicted"/>
<organism evidence="2 3">
    <name type="scientific">Eilatimonas milleporae</name>
    <dbReference type="NCBI Taxonomy" id="911205"/>
    <lineage>
        <taxon>Bacteria</taxon>
        <taxon>Pseudomonadati</taxon>
        <taxon>Pseudomonadota</taxon>
        <taxon>Alphaproteobacteria</taxon>
        <taxon>Kordiimonadales</taxon>
        <taxon>Kordiimonadaceae</taxon>
        <taxon>Eilatimonas</taxon>
    </lineage>
</organism>
<accession>A0A3M0CY91</accession>
<dbReference type="InParanoid" id="A0A3M0CY91"/>
<name>A0A3M0CY91_9PROT</name>
<dbReference type="RefSeq" id="WP_147453512.1">
    <property type="nucleotide sequence ID" value="NZ_REFR01000010.1"/>
</dbReference>
<evidence type="ECO:0000256" key="1">
    <source>
        <dbReference type="SAM" id="MobiDB-lite"/>
    </source>
</evidence>
<feature type="region of interest" description="Disordered" evidence="1">
    <location>
        <begin position="1"/>
        <end position="28"/>
    </location>
</feature>
<evidence type="ECO:0000313" key="3">
    <source>
        <dbReference type="Proteomes" id="UP000271227"/>
    </source>
</evidence>
<evidence type="ECO:0000313" key="2">
    <source>
        <dbReference type="EMBL" id="RMB09013.1"/>
    </source>
</evidence>
<gene>
    <name evidence="2" type="ORF">BXY39_1660</name>
</gene>
<protein>
    <submittedName>
        <fullName evidence="2">Uncharacterized protein</fullName>
    </submittedName>
</protein>